<gene>
    <name evidence="3" type="ORF">QF206_07570</name>
</gene>
<protein>
    <submittedName>
        <fullName evidence="3">Alpha/beta hydrolase</fullName>
    </submittedName>
</protein>
<proteinExistence type="predicted"/>
<dbReference type="InterPro" id="IPR000639">
    <property type="entry name" value="Epox_hydrolase-like"/>
</dbReference>
<dbReference type="PRINTS" id="PR00111">
    <property type="entry name" value="ABHYDROLASE"/>
</dbReference>
<evidence type="ECO:0000313" key="4">
    <source>
        <dbReference type="Proteomes" id="UP001321506"/>
    </source>
</evidence>
<evidence type="ECO:0000313" key="3">
    <source>
        <dbReference type="EMBL" id="MDI2098823.1"/>
    </source>
</evidence>
<dbReference type="PANTHER" id="PTHR43329">
    <property type="entry name" value="EPOXIDE HYDROLASE"/>
    <property type="match status" value="1"/>
</dbReference>
<sequence>MTDLGAAVALTVPGVKHRTLELPGLSMHVAEAGDGEPVVLLHGFFQHWWEWRHLIPPLAERYRVIAPDLRGAGMTDAPGEGYTREQLTADVVALLDALRLERVRLVAHDWSGLIGFLVCLQHPQRVRQYVPMSTGHPYIRMSGKALTGLWRTWFQLAIATPWLGPRLIGHGRQQFLRDLYRRSVVDSDAWTDADMEVFLAQLRDLRRARDGSKLYRDFLLPEFSRILRGAYRQQRLTTPTRMLNGEKDAGIQPSFLRGYESHADEMTIEQVPGVGHFIADEAPERVAARVLAFFAEC</sequence>
<organism evidence="3 4">
    <name type="scientific">Ruicaihuangia caeni</name>
    <dbReference type="NCBI Taxonomy" id="3042517"/>
    <lineage>
        <taxon>Bacteria</taxon>
        <taxon>Bacillati</taxon>
        <taxon>Actinomycetota</taxon>
        <taxon>Actinomycetes</taxon>
        <taxon>Micrococcales</taxon>
        <taxon>Microbacteriaceae</taxon>
        <taxon>Ruicaihuangia</taxon>
    </lineage>
</organism>
<dbReference type="Pfam" id="PF00561">
    <property type="entry name" value="Abhydrolase_1"/>
    <property type="match status" value="1"/>
</dbReference>
<name>A0AAW6TAK6_9MICO</name>
<dbReference type="Proteomes" id="UP001321506">
    <property type="component" value="Unassembled WGS sequence"/>
</dbReference>
<dbReference type="InterPro" id="IPR000073">
    <property type="entry name" value="AB_hydrolase_1"/>
</dbReference>
<dbReference type="RefSeq" id="WP_281488618.1">
    <property type="nucleotide sequence ID" value="NZ_JASATX010000003.1"/>
</dbReference>
<dbReference type="InterPro" id="IPR029058">
    <property type="entry name" value="AB_hydrolase_fold"/>
</dbReference>
<dbReference type="AlphaFoldDB" id="A0AAW6TAK6"/>
<dbReference type="PRINTS" id="PR00412">
    <property type="entry name" value="EPOXHYDRLASE"/>
</dbReference>
<dbReference type="SUPFAM" id="SSF53474">
    <property type="entry name" value="alpha/beta-Hydrolases"/>
    <property type="match status" value="1"/>
</dbReference>
<evidence type="ECO:0000256" key="1">
    <source>
        <dbReference type="ARBA" id="ARBA00022801"/>
    </source>
</evidence>
<dbReference type="EMBL" id="JASATX010000003">
    <property type="protein sequence ID" value="MDI2098823.1"/>
    <property type="molecule type" value="Genomic_DNA"/>
</dbReference>
<reference evidence="3 4" key="1">
    <citation type="submission" date="2023-04" db="EMBL/GenBank/DDBJ databases">
        <title>Klugiella caeni sp. nov. isolated from the sludge of biochemical tank.</title>
        <authorList>
            <person name="Geng K."/>
        </authorList>
    </citation>
    <scope>NUCLEOTIDE SEQUENCE [LARGE SCALE GENOMIC DNA]</scope>
    <source>
        <strain evidence="3 4">YN-L-19</strain>
    </source>
</reference>
<feature type="domain" description="AB hydrolase-1" evidence="2">
    <location>
        <begin position="37"/>
        <end position="283"/>
    </location>
</feature>
<comment type="caution">
    <text evidence="3">The sequence shown here is derived from an EMBL/GenBank/DDBJ whole genome shotgun (WGS) entry which is preliminary data.</text>
</comment>
<dbReference type="GO" id="GO:0016787">
    <property type="term" value="F:hydrolase activity"/>
    <property type="evidence" value="ECO:0007669"/>
    <property type="project" value="UniProtKB-KW"/>
</dbReference>
<keyword evidence="1 3" id="KW-0378">Hydrolase</keyword>
<evidence type="ECO:0000259" key="2">
    <source>
        <dbReference type="Pfam" id="PF00561"/>
    </source>
</evidence>
<accession>A0AAW6TAK6</accession>
<dbReference type="Gene3D" id="3.40.50.1820">
    <property type="entry name" value="alpha/beta hydrolase"/>
    <property type="match status" value="1"/>
</dbReference>
<keyword evidence="4" id="KW-1185">Reference proteome</keyword>